<accession>A0A8T0CVH8</accession>
<evidence type="ECO:0000313" key="2">
    <source>
        <dbReference type="EMBL" id="KAF7851633.1"/>
    </source>
</evidence>
<feature type="signal peptide" evidence="1">
    <location>
        <begin position="1"/>
        <end position="15"/>
    </location>
</feature>
<keyword evidence="1" id="KW-0732">Signal</keyword>
<dbReference type="Gramene" id="rna-gnl|WGS:JABURB|Cocit.L3456.1">
    <property type="protein sequence ID" value="cds-KAF7851633.1"/>
    <property type="gene ID" value="gene-BT93_L3456"/>
</dbReference>
<dbReference type="Proteomes" id="UP000806378">
    <property type="component" value="Unassembled WGS sequence"/>
</dbReference>
<sequence>MASLYLLSLLWTVLYKITQNYFMERKKTVITNHAMAKMISHEARSGIFKVSSQAF</sequence>
<evidence type="ECO:0000313" key="3">
    <source>
        <dbReference type="Proteomes" id="UP000806378"/>
    </source>
</evidence>
<feature type="chain" id="PRO_5035747941" evidence="1">
    <location>
        <begin position="16"/>
        <end position="55"/>
    </location>
</feature>
<evidence type="ECO:0000256" key="1">
    <source>
        <dbReference type="SAM" id="SignalP"/>
    </source>
</evidence>
<comment type="caution">
    <text evidence="2">The sequence shown here is derived from an EMBL/GenBank/DDBJ whole genome shotgun (WGS) entry which is preliminary data.</text>
</comment>
<reference evidence="2" key="1">
    <citation type="submission" date="2020-05" db="EMBL/GenBank/DDBJ databases">
        <title>WGS assembly of Corymbia citriodora subspecies variegata.</title>
        <authorList>
            <person name="Barry K."/>
            <person name="Hundley H."/>
            <person name="Shu S."/>
            <person name="Jenkins J."/>
            <person name="Grimwood J."/>
            <person name="Baten A."/>
        </authorList>
    </citation>
    <scope>NUCLEOTIDE SEQUENCE</scope>
    <source>
        <strain evidence="2">CV2-018</strain>
    </source>
</reference>
<organism evidence="2 3">
    <name type="scientific">Corymbia citriodora subsp. variegata</name>
    <dbReference type="NCBI Taxonomy" id="360336"/>
    <lineage>
        <taxon>Eukaryota</taxon>
        <taxon>Viridiplantae</taxon>
        <taxon>Streptophyta</taxon>
        <taxon>Embryophyta</taxon>
        <taxon>Tracheophyta</taxon>
        <taxon>Spermatophyta</taxon>
        <taxon>Magnoliopsida</taxon>
        <taxon>eudicotyledons</taxon>
        <taxon>Gunneridae</taxon>
        <taxon>Pentapetalae</taxon>
        <taxon>rosids</taxon>
        <taxon>malvids</taxon>
        <taxon>Myrtales</taxon>
        <taxon>Myrtaceae</taxon>
        <taxon>Myrtoideae</taxon>
        <taxon>Eucalypteae</taxon>
        <taxon>Corymbia</taxon>
    </lineage>
</organism>
<dbReference type="AlphaFoldDB" id="A0A8T0CVH8"/>
<protein>
    <submittedName>
        <fullName evidence="2">Uncharacterized protein</fullName>
    </submittedName>
</protein>
<gene>
    <name evidence="2" type="ORF">BT93_L3456</name>
</gene>
<keyword evidence="3" id="KW-1185">Reference proteome</keyword>
<proteinExistence type="predicted"/>
<name>A0A8T0CVH8_CORYI</name>
<dbReference type="EMBL" id="MU089530">
    <property type="protein sequence ID" value="KAF7851633.1"/>
    <property type="molecule type" value="Genomic_DNA"/>
</dbReference>